<evidence type="ECO:0000256" key="5">
    <source>
        <dbReference type="ARBA" id="ARBA00022822"/>
    </source>
</evidence>
<dbReference type="InterPro" id="IPR013785">
    <property type="entry name" value="Aldolase_TIM"/>
</dbReference>
<evidence type="ECO:0000256" key="2">
    <source>
        <dbReference type="ARBA" id="ARBA00004696"/>
    </source>
</evidence>
<sequence>MSVSGILGEIVERTLFDVQDRLPQISRSDLESAAKTNSSHRKGFHRHLASDHDGVPHFICEIKKASPSRGVLNESLNPAEQAELYREHGASAISVVTEPHFFKGEDSFLARARETAGTVPLLRKDFHVHELQVFEAAAGEADALLLLAGVLSPTQLKDYIDIADAFGLDQLVEVNNTKEAEIALKAGSKVIGVNNRDLTTFDVDLSRSEAVLPALRNTGVVMVSESGIHTYDDVSRLYTQGVHAFLVGEALVKAPNVGEKLAELMGRESDAS</sequence>
<comment type="caution">
    <text evidence="10">The sequence shown here is derived from an EMBL/GenBank/DDBJ whole genome shotgun (WGS) entry which is preliminary data.</text>
</comment>
<proteinExistence type="inferred from homology"/>
<keyword evidence="3 8" id="KW-0028">Amino-acid biosynthesis</keyword>
<gene>
    <name evidence="8 10" type="primary">trpC</name>
    <name evidence="10" type="ORF">HKN21_02005</name>
</gene>
<accession>A0A7Y2H1D3</accession>
<organism evidence="10 11">
    <name type="scientific">Eiseniibacteriota bacterium</name>
    <dbReference type="NCBI Taxonomy" id="2212470"/>
    <lineage>
        <taxon>Bacteria</taxon>
        <taxon>Candidatus Eiseniibacteriota</taxon>
    </lineage>
</organism>
<protein>
    <recommendedName>
        <fullName evidence="8">Indole-3-glycerol phosphate synthase</fullName>
        <shortName evidence="8">IGPS</shortName>
        <ecNumber evidence="8">4.1.1.48</ecNumber>
    </recommendedName>
</protein>
<keyword evidence="6 8" id="KW-0057">Aromatic amino acid biosynthesis</keyword>
<keyword evidence="5 8" id="KW-0822">Tryptophan biosynthesis</keyword>
<dbReference type="PANTHER" id="PTHR22854">
    <property type="entry name" value="TRYPTOPHAN BIOSYNTHESIS PROTEIN"/>
    <property type="match status" value="1"/>
</dbReference>
<evidence type="ECO:0000256" key="8">
    <source>
        <dbReference type="HAMAP-Rule" id="MF_00134"/>
    </source>
</evidence>
<dbReference type="InterPro" id="IPR045186">
    <property type="entry name" value="Indole-3-glycerol_P_synth"/>
</dbReference>
<comment type="pathway">
    <text evidence="2 8">Amino-acid biosynthesis; L-tryptophan biosynthesis; L-tryptophan from chorismate: step 4/5.</text>
</comment>
<evidence type="ECO:0000313" key="10">
    <source>
        <dbReference type="EMBL" id="NNF05512.1"/>
    </source>
</evidence>
<dbReference type="PANTHER" id="PTHR22854:SF2">
    <property type="entry name" value="INDOLE-3-GLYCEROL-PHOSPHATE SYNTHASE"/>
    <property type="match status" value="1"/>
</dbReference>
<keyword evidence="4 8" id="KW-0210">Decarboxylase</keyword>
<evidence type="ECO:0000256" key="4">
    <source>
        <dbReference type="ARBA" id="ARBA00022793"/>
    </source>
</evidence>
<reference evidence="10 11" key="1">
    <citation type="submission" date="2020-03" db="EMBL/GenBank/DDBJ databases">
        <title>Metabolic flexibility allows generalist bacteria to become dominant in a frequently disturbed ecosystem.</title>
        <authorList>
            <person name="Chen Y.-J."/>
            <person name="Leung P.M."/>
            <person name="Bay S.K."/>
            <person name="Hugenholtz P."/>
            <person name="Kessler A.J."/>
            <person name="Shelley G."/>
            <person name="Waite D.W."/>
            <person name="Cook P.L."/>
            <person name="Greening C."/>
        </authorList>
    </citation>
    <scope>NUCLEOTIDE SEQUENCE [LARGE SCALE GENOMIC DNA]</scope>
    <source>
        <strain evidence="10">SS_bin_28</strain>
    </source>
</reference>
<dbReference type="GO" id="GO:0000162">
    <property type="term" value="P:L-tryptophan biosynthetic process"/>
    <property type="evidence" value="ECO:0007669"/>
    <property type="project" value="UniProtKB-UniRule"/>
</dbReference>
<dbReference type="HAMAP" id="MF_00134_B">
    <property type="entry name" value="IGPS_B"/>
    <property type="match status" value="1"/>
</dbReference>
<evidence type="ECO:0000256" key="1">
    <source>
        <dbReference type="ARBA" id="ARBA00001633"/>
    </source>
</evidence>
<comment type="catalytic activity">
    <reaction evidence="1 8">
        <text>1-(2-carboxyphenylamino)-1-deoxy-D-ribulose 5-phosphate + H(+) = (1S,2R)-1-C-(indol-3-yl)glycerol 3-phosphate + CO2 + H2O</text>
        <dbReference type="Rhea" id="RHEA:23476"/>
        <dbReference type="ChEBI" id="CHEBI:15377"/>
        <dbReference type="ChEBI" id="CHEBI:15378"/>
        <dbReference type="ChEBI" id="CHEBI:16526"/>
        <dbReference type="ChEBI" id="CHEBI:58613"/>
        <dbReference type="ChEBI" id="CHEBI:58866"/>
        <dbReference type="EC" id="4.1.1.48"/>
    </reaction>
</comment>
<feature type="domain" description="Indole-3-glycerol phosphate synthase" evidence="9">
    <location>
        <begin position="9"/>
        <end position="264"/>
    </location>
</feature>
<evidence type="ECO:0000259" key="9">
    <source>
        <dbReference type="Pfam" id="PF00218"/>
    </source>
</evidence>
<name>A0A7Y2H1D3_UNCEI</name>
<keyword evidence="7 8" id="KW-0456">Lyase</keyword>
<dbReference type="InterPro" id="IPR001468">
    <property type="entry name" value="Indole-3-GlycerolPSynthase_CS"/>
</dbReference>
<dbReference type="PROSITE" id="PS00614">
    <property type="entry name" value="IGPS"/>
    <property type="match status" value="1"/>
</dbReference>
<dbReference type="UniPathway" id="UPA00035">
    <property type="reaction ID" value="UER00043"/>
</dbReference>
<dbReference type="CDD" id="cd00331">
    <property type="entry name" value="IGPS"/>
    <property type="match status" value="1"/>
</dbReference>
<dbReference type="SUPFAM" id="SSF51366">
    <property type="entry name" value="Ribulose-phoshate binding barrel"/>
    <property type="match status" value="1"/>
</dbReference>
<dbReference type="EMBL" id="JABDJR010000067">
    <property type="protein sequence ID" value="NNF05512.1"/>
    <property type="molecule type" value="Genomic_DNA"/>
</dbReference>
<evidence type="ECO:0000313" key="11">
    <source>
        <dbReference type="Proteomes" id="UP000547674"/>
    </source>
</evidence>
<dbReference type="GO" id="GO:0004640">
    <property type="term" value="F:phosphoribosylanthranilate isomerase activity"/>
    <property type="evidence" value="ECO:0007669"/>
    <property type="project" value="TreeGrafter"/>
</dbReference>
<evidence type="ECO:0000256" key="3">
    <source>
        <dbReference type="ARBA" id="ARBA00022605"/>
    </source>
</evidence>
<dbReference type="Pfam" id="PF00218">
    <property type="entry name" value="IGPS"/>
    <property type="match status" value="1"/>
</dbReference>
<dbReference type="InterPro" id="IPR011060">
    <property type="entry name" value="RibuloseP-bd_barrel"/>
</dbReference>
<dbReference type="GO" id="GO:0004425">
    <property type="term" value="F:indole-3-glycerol-phosphate synthase activity"/>
    <property type="evidence" value="ECO:0007669"/>
    <property type="project" value="UniProtKB-UniRule"/>
</dbReference>
<comment type="similarity">
    <text evidence="8">Belongs to the TrpC family.</text>
</comment>
<dbReference type="AlphaFoldDB" id="A0A7Y2H1D3"/>
<dbReference type="NCBIfam" id="NF001377">
    <property type="entry name" value="PRK00278.2-4"/>
    <property type="match status" value="1"/>
</dbReference>
<dbReference type="EC" id="4.1.1.48" evidence="8"/>
<dbReference type="Proteomes" id="UP000547674">
    <property type="component" value="Unassembled WGS sequence"/>
</dbReference>
<evidence type="ECO:0000256" key="7">
    <source>
        <dbReference type="ARBA" id="ARBA00023239"/>
    </source>
</evidence>
<evidence type="ECO:0000256" key="6">
    <source>
        <dbReference type="ARBA" id="ARBA00023141"/>
    </source>
</evidence>
<dbReference type="InterPro" id="IPR013798">
    <property type="entry name" value="Indole-3-glycerol_P_synth_dom"/>
</dbReference>
<dbReference type="Gene3D" id="3.20.20.70">
    <property type="entry name" value="Aldolase class I"/>
    <property type="match status" value="1"/>
</dbReference>